<dbReference type="AlphaFoldDB" id="A0AAE8ZX30"/>
<dbReference type="Proteomes" id="UP000827892">
    <property type="component" value="Chromosome X"/>
</dbReference>
<protein>
    <submittedName>
        <fullName evidence="1">Uncharacterized protein</fullName>
    </submittedName>
</protein>
<gene>
    <name evidence="1" type="ORF">L3Y34_013490</name>
</gene>
<reference evidence="1 2" key="1">
    <citation type="submission" date="2022-05" db="EMBL/GenBank/DDBJ databases">
        <title>Chromosome-level reference genomes for two strains of Caenorhabditis briggsae: an improved platform for comparative genomics.</title>
        <authorList>
            <person name="Stevens L."/>
            <person name="Andersen E.C."/>
        </authorList>
    </citation>
    <scope>NUCLEOTIDE SEQUENCE [LARGE SCALE GENOMIC DNA]</scope>
    <source>
        <strain evidence="1">QX1410_ONT</strain>
        <tissue evidence="1">Whole-organism</tissue>
    </source>
</reference>
<sequence>MSPSSTIGDLSSAELELRSCIFGVKEDQNFPMDSKTFDDGGVEIGGIVSFVVSEGITEFTNAFKDFQRVVDVGFELGGMFSFVDLGGKYSCGMTEDSSSSELGEVS</sequence>
<organism evidence="1 2">
    <name type="scientific">Caenorhabditis briggsae</name>
    <dbReference type="NCBI Taxonomy" id="6238"/>
    <lineage>
        <taxon>Eukaryota</taxon>
        <taxon>Metazoa</taxon>
        <taxon>Ecdysozoa</taxon>
        <taxon>Nematoda</taxon>
        <taxon>Chromadorea</taxon>
        <taxon>Rhabditida</taxon>
        <taxon>Rhabditina</taxon>
        <taxon>Rhabditomorpha</taxon>
        <taxon>Rhabditoidea</taxon>
        <taxon>Rhabditidae</taxon>
        <taxon>Peloderinae</taxon>
        <taxon>Caenorhabditis</taxon>
    </lineage>
</organism>
<evidence type="ECO:0000313" key="1">
    <source>
        <dbReference type="EMBL" id="ULT84839.1"/>
    </source>
</evidence>
<evidence type="ECO:0000313" key="2">
    <source>
        <dbReference type="Proteomes" id="UP000827892"/>
    </source>
</evidence>
<dbReference type="EMBL" id="CP090896">
    <property type="protein sequence ID" value="ULT84839.1"/>
    <property type="molecule type" value="Genomic_DNA"/>
</dbReference>
<name>A0AAE8ZX30_CAEBR</name>
<accession>A0AAE8ZX30</accession>
<proteinExistence type="predicted"/>